<keyword evidence="2" id="KW-1185">Reference proteome</keyword>
<evidence type="ECO:0000313" key="1">
    <source>
        <dbReference type="EMBL" id="KAK3687887.1"/>
    </source>
</evidence>
<dbReference type="Proteomes" id="UP001270362">
    <property type="component" value="Unassembled WGS sequence"/>
</dbReference>
<reference evidence="1" key="1">
    <citation type="journal article" date="2023" name="Mol. Phylogenet. Evol.">
        <title>Genome-scale phylogeny and comparative genomics of the fungal order Sordariales.</title>
        <authorList>
            <person name="Hensen N."/>
            <person name="Bonometti L."/>
            <person name="Westerberg I."/>
            <person name="Brannstrom I.O."/>
            <person name="Guillou S."/>
            <person name="Cros-Aarteil S."/>
            <person name="Calhoun S."/>
            <person name="Haridas S."/>
            <person name="Kuo A."/>
            <person name="Mondo S."/>
            <person name="Pangilinan J."/>
            <person name="Riley R."/>
            <person name="LaButti K."/>
            <person name="Andreopoulos B."/>
            <person name="Lipzen A."/>
            <person name="Chen C."/>
            <person name="Yan M."/>
            <person name="Daum C."/>
            <person name="Ng V."/>
            <person name="Clum A."/>
            <person name="Steindorff A."/>
            <person name="Ohm R.A."/>
            <person name="Martin F."/>
            <person name="Silar P."/>
            <person name="Natvig D.O."/>
            <person name="Lalanne C."/>
            <person name="Gautier V."/>
            <person name="Ament-Velasquez S.L."/>
            <person name="Kruys A."/>
            <person name="Hutchinson M.I."/>
            <person name="Powell A.J."/>
            <person name="Barry K."/>
            <person name="Miller A.N."/>
            <person name="Grigoriev I.V."/>
            <person name="Debuchy R."/>
            <person name="Gladieux P."/>
            <person name="Hiltunen Thoren M."/>
            <person name="Johannesson H."/>
        </authorList>
    </citation>
    <scope>NUCLEOTIDE SEQUENCE</scope>
    <source>
        <strain evidence="1">CBS 314.62</strain>
    </source>
</reference>
<gene>
    <name evidence="1" type="ORF">B0T22DRAFT_458188</name>
</gene>
<comment type="caution">
    <text evidence="1">The sequence shown here is derived from an EMBL/GenBank/DDBJ whole genome shotgun (WGS) entry which is preliminary data.</text>
</comment>
<organism evidence="1 2">
    <name type="scientific">Podospora appendiculata</name>
    <dbReference type="NCBI Taxonomy" id="314037"/>
    <lineage>
        <taxon>Eukaryota</taxon>
        <taxon>Fungi</taxon>
        <taxon>Dikarya</taxon>
        <taxon>Ascomycota</taxon>
        <taxon>Pezizomycotina</taxon>
        <taxon>Sordariomycetes</taxon>
        <taxon>Sordariomycetidae</taxon>
        <taxon>Sordariales</taxon>
        <taxon>Podosporaceae</taxon>
        <taxon>Podospora</taxon>
    </lineage>
</organism>
<sequence>MLIIPVMREQCPIRHSRNPQPTAHSNDVAYALHGAVTTVLVNSQFHLGLWTHFSQVKGSR</sequence>
<protein>
    <submittedName>
        <fullName evidence="1">Uncharacterized protein</fullName>
    </submittedName>
</protein>
<name>A0AAE1CBV5_9PEZI</name>
<proteinExistence type="predicted"/>
<accession>A0AAE1CBV5</accession>
<dbReference type="AlphaFoldDB" id="A0AAE1CBV5"/>
<dbReference type="EMBL" id="JAULSO010000002">
    <property type="protein sequence ID" value="KAK3687887.1"/>
    <property type="molecule type" value="Genomic_DNA"/>
</dbReference>
<reference evidence="1" key="2">
    <citation type="submission" date="2023-06" db="EMBL/GenBank/DDBJ databases">
        <authorList>
            <consortium name="Lawrence Berkeley National Laboratory"/>
            <person name="Haridas S."/>
            <person name="Hensen N."/>
            <person name="Bonometti L."/>
            <person name="Westerberg I."/>
            <person name="Brannstrom I.O."/>
            <person name="Guillou S."/>
            <person name="Cros-Aarteil S."/>
            <person name="Calhoun S."/>
            <person name="Kuo A."/>
            <person name="Mondo S."/>
            <person name="Pangilinan J."/>
            <person name="Riley R."/>
            <person name="Labutti K."/>
            <person name="Andreopoulos B."/>
            <person name="Lipzen A."/>
            <person name="Chen C."/>
            <person name="Yanf M."/>
            <person name="Daum C."/>
            <person name="Ng V."/>
            <person name="Clum A."/>
            <person name="Steindorff A."/>
            <person name="Ohm R."/>
            <person name="Martin F."/>
            <person name="Silar P."/>
            <person name="Natvig D."/>
            <person name="Lalanne C."/>
            <person name="Gautier V."/>
            <person name="Ament-Velasquez S.L."/>
            <person name="Kruys A."/>
            <person name="Hutchinson M.I."/>
            <person name="Powell A.J."/>
            <person name="Barry K."/>
            <person name="Miller A.N."/>
            <person name="Grigoriev I.V."/>
            <person name="Debuchy R."/>
            <person name="Gladieux P."/>
            <person name="Thoren M.H."/>
            <person name="Johannesson H."/>
        </authorList>
    </citation>
    <scope>NUCLEOTIDE SEQUENCE</scope>
    <source>
        <strain evidence="1">CBS 314.62</strain>
    </source>
</reference>
<evidence type="ECO:0000313" key="2">
    <source>
        <dbReference type="Proteomes" id="UP001270362"/>
    </source>
</evidence>